<proteinExistence type="predicted"/>
<evidence type="ECO:0000313" key="1">
    <source>
        <dbReference type="EMBL" id="MQL50111.1"/>
    </source>
</evidence>
<name>A0A7C9GMH1_9GAMM</name>
<reference evidence="1 2" key="1">
    <citation type="journal article" date="2019" name="Nature">
        <title>A new antibiotic selectively kills Gram-negative pathogens.</title>
        <authorList>
            <person name="Imai Y."/>
            <person name="Meyer K.J."/>
            <person name="Iinishi A."/>
            <person name="Favre-Godal Q."/>
            <person name="Green R."/>
            <person name="Manuse S."/>
            <person name="Caboni M."/>
            <person name="Mori M."/>
            <person name="Niles S."/>
            <person name="Ghiglieri M."/>
            <person name="Honrao C."/>
            <person name="Ma X."/>
            <person name="Guo J.J."/>
            <person name="Makriyannis A."/>
            <person name="Linares-Otoya L."/>
            <person name="Boehringer N."/>
            <person name="Wuisan Z.G."/>
            <person name="Kaur H."/>
            <person name="Wu R."/>
            <person name="Mateus A."/>
            <person name="Typas A."/>
            <person name="Savitski M.M."/>
            <person name="Espinoza J.L."/>
            <person name="O'Rourke A."/>
            <person name="Nelson K.E."/>
            <person name="Hiller S."/>
            <person name="Noinaj N."/>
            <person name="Schaeberle T.F."/>
            <person name="D'Onofrio A."/>
            <person name="Lewis K."/>
        </authorList>
    </citation>
    <scope>NUCLEOTIDE SEQUENCE [LARGE SCALE GENOMIC DNA]</scope>
    <source>
        <strain evidence="1 2">HGB 1456</strain>
    </source>
</reference>
<dbReference type="EMBL" id="WHZZ01000012">
    <property type="protein sequence ID" value="MQL50111.1"/>
    <property type="molecule type" value="Genomic_DNA"/>
</dbReference>
<accession>A0A7C9GMH1</accession>
<protein>
    <submittedName>
        <fullName evidence="1">Antirestriction protein ArdR</fullName>
    </submittedName>
</protein>
<comment type="caution">
    <text evidence="1">The sequence shown here is derived from an EMBL/GenBank/DDBJ whole genome shotgun (WGS) entry which is preliminary data.</text>
</comment>
<dbReference type="Proteomes" id="UP000481739">
    <property type="component" value="Unassembled WGS sequence"/>
</dbReference>
<organism evidence="1 2">
    <name type="scientific">Photorhabdus khanii</name>
    <dbReference type="NCBI Taxonomy" id="1004150"/>
    <lineage>
        <taxon>Bacteria</taxon>
        <taxon>Pseudomonadati</taxon>
        <taxon>Pseudomonadota</taxon>
        <taxon>Gammaproteobacteria</taxon>
        <taxon>Enterobacterales</taxon>
        <taxon>Morganellaceae</taxon>
        <taxon>Photorhabdus</taxon>
    </lineage>
</organism>
<evidence type="ECO:0000313" key="2">
    <source>
        <dbReference type="Proteomes" id="UP000481739"/>
    </source>
</evidence>
<dbReference type="RefSeq" id="WP_152963872.1">
    <property type="nucleotide sequence ID" value="NZ_CAWOZU010000003.1"/>
</dbReference>
<dbReference type="AlphaFoldDB" id="A0A7C9GMH1"/>
<sequence length="107" mass="12482">MFNYKIEDAARYGRQVYHHFRKKGNHRWDTCVFLDSCGRYSAVFRHSYSKKVDDVKKTFIEGEFVVSASDAASFYKADFPVLEDTHTLKQSDFFRMLAYTDAGDDLA</sequence>
<gene>
    <name evidence="1" type="ORF">GEA64_20020</name>
</gene>